<accession>A0AAE0S9A1</accession>
<evidence type="ECO:0000256" key="2">
    <source>
        <dbReference type="ARBA" id="ARBA00022676"/>
    </source>
</evidence>
<dbReference type="PANTHER" id="PTHR12062">
    <property type="entry name" value="N-ACETYLGLUCOSAMINYLTRANSFERASE VI"/>
    <property type="match status" value="1"/>
</dbReference>
<comment type="caution">
    <text evidence="6">The sequence shown here is derived from an EMBL/GenBank/DDBJ whole genome shotgun (WGS) entry which is preliminary data.</text>
</comment>
<name>A0AAE0S9A1_9BIVA</name>
<keyword evidence="2" id="KW-0328">Glycosyltransferase</keyword>
<dbReference type="EMBL" id="JAEAOA010001725">
    <property type="protein sequence ID" value="KAK3587378.1"/>
    <property type="molecule type" value="Genomic_DNA"/>
</dbReference>
<evidence type="ECO:0000259" key="5">
    <source>
        <dbReference type="Pfam" id="PF23524"/>
    </source>
</evidence>
<evidence type="ECO:0000259" key="4">
    <source>
        <dbReference type="Pfam" id="PF04666"/>
    </source>
</evidence>
<evidence type="ECO:0000313" key="7">
    <source>
        <dbReference type="Proteomes" id="UP001195483"/>
    </source>
</evidence>
<dbReference type="Proteomes" id="UP001195483">
    <property type="component" value="Unassembled WGS sequence"/>
</dbReference>
<proteinExistence type="predicted"/>
<keyword evidence="7" id="KW-1185">Reference proteome</keyword>
<evidence type="ECO:0000256" key="3">
    <source>
        <dbReference type="ARBA" id="ARBA00022679"/>
    </source>
</evidence>
<reference evidence="6" key="2">
    <citation type="journal article" date="2021" name="Genome Biol. Evol.">
        <title>Developing a high-quality reference genome for a parasitic bivalve with doubly uniparental inheritance (Bivalvia: Unionida).</title>
        <authorList>
            <person name="Smith C.H."/>
        </authorList>
    </citation>
    <scope>NUCLEOTIDE SEQUENCE</scope>
    <source>
        <strain evidence="6">CHS0354</strain>
        <tissue evidence="6">Mantle</tissue>
    </source>
</reference>
<dbReference type="GO" id="GO:0006487">
    <property type="term" value="P:protein N-linked glycosylation"/>
    <property type="evidence" value="ECO:0007669"/>
    <property type="project" value="TreeGrafter"/>
</dbReference>
<dbReference type="PANTHER" id="PTHR12062:SF33">
    <property type="entry name" value="ALPHA-1,6-MANNOSYL-GLYCOPROTEIN 4-BETA-N-ACETYLGLUCOSAMINYLTRANSFERASE-LIKE"/>
    <property type="match status" value="1"/>
</dbReference>
<dbReference type="InterPro" id="IPR006759">
    <property type="entry name" value="Glyco_transf_54"/>
</dbReference>
<reference evidence="6" key="1">
    <citation type="journal article" date="2021" name="Genome Biol. Evol.">
        <title>A High-Quality Reference Genome for a Parasitic Bivalve with Doubly Uniparental Inheritance (Bivalvia: Unionida).</title>
        <authorList>
            <person name="Smith C.H."/>
        </authorList>
    </citation>
    <scope>NUCLEOTIDE SEQUENCE</scope>
    <source>
        <strain evidence="6">CHS0354</strain>
    </source>
</reference>
<dbReference type="InterPro" id="IPR057279">
    <property type="entry name" value="MGAT4"/>
</dbReference>
<dbReference type="Pfam" id="PF23524">
    <property type="entry name" value="MGAT4A_C"/>
    <property type="match status" value="1"/>
</dbReference>
<protein>
    <submittedName>
        <fullName evidence="6">Uncharacterized protein</fullName>
    </submittedName>
</protein>
<dbReference type="AlphaFoldDB" id="A0AAE0S9A1"/>
<dbReference type="Pfam" id="PF04666">
    <property type="entry name" value="MGAT4_cons"/>
    <property type="match status" value="1"/>
</dbReference>
<feature type="domain" description="MGAT4 A/B/C C-terminal" evidence="5">
    <location>
        <begin position="317"/>
        <end position="440"/>
    </location>
</feature>
<comment type="pathway">
    <text evidence="1">Protein modification; protein glycosylation.</text>
</comment>
<evidence type="ECO:0000256" key="1">
    <source>
        <dbReference type="ARBA" id="ARBA00004922"/>
    </source>
</evidence>
<organism evidence="6 7">
    <name type="scientific">Potamilus streckersoni</name>
    <dbReference type="NCBI Taxonomy" id="2493646"/>
    <lineage>
        <taxon>Eukaryota</taxon>
        <taxon>Metazoa</taxon>
        <taxon>Spiralia</taxon>
        <taxon>Lophotrochozoa</taxon>
        <taxon>Mollusca</taxon>
        <taxon>Bivalvia</taxon>
        <taxon>Autobranchia</taxon>
        <taxon>Heteroconchia</taxon>
        <taxon>Palaeoheterodonta</taxon>
        <taxon>Unionida</taxon>
        <taxon>Unionoidea</taxon>
        <taxon>Unionidae</taxon>
        <taxon>Ambleminae</taxon>
        <taxon>Lampsilini</taxon>
        <taxon>Potamilus</taxon>
    </lineage>
</organism>
<keyword evidence="3" id="KW-0808">Transferase</keyword>
<evidence type="ECO:0000313" key="6">
    <source>
        <dbReference type="EMBL" id="KAK3587378.1"/>
    </source>
</evidence>
<dbReference type="InterPro" id="IPR056576">
    <property type="entry name" value="MGAT4_A/B/C_C"/>
</dbReference>
<gene>
    <name evidence="6" type="ORF">CHS0354_028751</name>
</gene>
<reference evidence="6" key="3">
    <citation type="submission" date="2023-05" db="EMBL/GenBank/DDBJ databases">
        <authorList>
            <person name="Smith C.H."/>
        </authorList>
    </citation>
    <scope>NUCLEOTIDE SEQUENCE</scope>
    <source>
        <strain evidence="6">CHS0354</strain>
        <tissue evidence="6">Mantle</tissue>
    </source>
</reference>
<feature type="domain" description="MGAT4 conserved region" evidence="4">
    <location>
        <begin position="52"/>
        <end position="297"/>
    </location>
</feature>
<dbReference type="GO" id="GO:0008375">
    <property type="term" value="F:acetylglucosaminyltransferase activity"/>
    <property type="evidence" value="ECO:0007669"/>
    <property type="project" value="TreeGrafter"/>
</dbReference>
<sequence length="452" mass="52067">MAEEISPVNGISLRDTAIRSSYSRISPDLVKINYPTLLFNTERFFTPDLSPLLLGKRRNYRGFLTIGVPSVQRPNTDRIYLFETLDSIVQHTDTKDKEEATVVISICDINNTYNDIIANRLNNDYKYYINSGFLQVIKAKANIYLNFNKLKRNLGDSLERVKWRTKQNVDFAFLKLYSRGLSKYYIQLEDDVITSENFVKDIRRELERMAFYNMSWFMLEFSRLGNIGKLYKSSDLDLIAHYLLSFSDQMPGDLLIGNLRKRMGQSRPLFSRFSLFQHVGKFSSLKNKFVPLIDSSFKDITKTHDLMSVPYGDNPPATITTTLLTNQNYGPELAYQQNRLYFWSVKPRKGDHYTVIFENPQNISRIVITTGIGPIRKDMLRSGTLKVAVEDVSSKHEKCDPRARLVDFLFGEIDTAATGTHLPSNVKCVRIEVTQDMKTGLAIRKISVFVNR</sequence>